<dbReference type="InterPro" id="IPR001611">
    <property type="entry name" value="Leu-rich_rpt"/>
</dbReference>
<dbReference type="SMART" id="SM00368">
    <property type="entry name" value="LRR_RI"/>
    <property type="match status" value="5"/>
</dbReference>
<dbReference type="PANTHER" id="PTHR24114">
    <property type="entry name" value="LEUCINE RICH REPEAT FAMILY PROTEIN"/>
    <property type="match status" value="1"/>
</dbReference>
<reference evidence="3" key="1">
    <citation type="journal article" date="2006" name="PLoS Biol.">
        <title>Macronuclear genome sequence of the ciliate Tetrahymena thermophila, a model eukaryote.</title>
        <authorList>
            <person name="Eisen J.A."/>
            <person name="Coyne R.S."/>
            <person name="Wu M."/>
            <person name="Wu D."/>
            <person name="Thiagarajan M."/>
            <person name="Wortman J.R."/>
            <person name="Badger J.H."/>
            <person name="Ren Q."/>
            <person name="Amedeo P."/>
            <person name="Jones K.M."/>
            <person name="Tallon L.J."/>
            <person name="Delcher A.L."/>
            <person name="Salzberg S.L."/>
            <person name="Silva J.C."/>
            <person name="Haas B.J."/>
            <person name="Majoros W.H."/>
            <person name="Farzad M."/>
            <person name="Carlton J.M."/>
            <person name="Smith R.K. Jr."/>
            <person name="Garg J."/>
            <person name="Pearlman R.E."/>
            <person name="Karrer K.M."/>
            <person name="Sun L."/>
            <person name="Manning G."/>
            <person name="Elde N.C."/>
            <person name="Turkewitz A.P."/>
            <person name="Asai D.J."/>
            <person name="Wilkes D.E."/>
            <person name="Wang Y."/>
            <person name="Cai H."/>
            <person name="Collins K."/>
            <person name="Stewart B.A."/>
            <person name="Lee S.R."/>
            <person name="Wilamowska K."/>
            <person name="Weinberg Z."/>
            <person name="Ruzzo W.L."/>
            <person name="Wloga D."/>
            <person name="Gaertig J."/>
            <person name="Frankel J."/>
            <person name="Tsao C.-C."/>
            <person name="Gorovsky M.A."/>
            <person name="Keeling P.J."/>
            <person name="Waller R.F."/>
            <person name="Patron N.J."/>
            <person name="Cherry J.M."/>
            <person name="Stover N.A."/>
            <person name="Krieger C.J."/>
            <person name="del Toro C."/>
            <person name="Ryder H.F."/>
            <person name="Williamson S.C."/>
            <person name="Barbeau R.A."/>
            <person name="Hamilton E.P."/>
            <person name="Orias E."/>
        </authorList>
    </citation>
    <scope>NUCLEOTIDE SEQUENCE [LARGE SCALE GENOMIC DNA]</scope>
    <source>
        <strain evidence="3">SB210</strain>
    </source>
</reference>
<dbReference type="InterPro" id="IPR052394">
    <property type="entry name" value="LRR-containing"/>
</dbReference>
<dbReference type="GeneID" id="7831437"/>
<evidence type="ECO:0008006" key="4">
    <source>
        <dbReference type="Google" id="ProtNLM"/>
    </source>
</evidence>
<feature type="compositionally biased region" description="Acidic residues" evidence="1">
    <location>
        <begin position="1104"/>
        <end position="1113"/>
    </location>
</feature>
<dbReference type="OrthoDB" id="429162at2759"/>
<feature type="compositionally biased region" description="Polar residues" evidence="1">
    <location>
        <begin position="1126"/>
        <end position="1135"/>
    </location>
</feature>
<evidence type="ECO:0000256" key="1">
    <source>
        <dbReference type="SAM" id="MobiDB-lite"/>
    </source>
</evidence>
<evidence type="ECO:0000313" key="2">
    <source>
        <dbReference type="EMBL" id="EAR85635.2"/>
    </source>
</evidence>
<dbReference type="SUPFAM" id="SSF52047">
    <property type="entry name" value="RNI-like"/>
    <property type="match status" value="1"/>
</dbReference>
<feature type="region of interest" description="Disordered" evidence="1">
    <location>
        <begin position="1073"/>
        <end position="1174"/>
    </location>
</feature>
<name>I7MD76_TETTS</name>
<feature type="compositionally biased region" description="Low complexity" evidence="1">
    <location>
        <begin position="664"/>
        <end position="673"/>
    </location>
</feature>
<protein>
    <recommendedName>
        <fullName evidence="4">Leucine Rich Repeat family protein</fullName>
    </recommendedName>
</protein>
<dbReference type="Proteomes" id="UP000009168">
    <property type="component" value="Unassembled WGS sequence"/>
</dbReference>
<sequence>MSLNHIDIKNLSPVKQNKYYLRQNGSLANLRTNLQSTSILKKQQVKDNSILSSAYDESLNKLNYNPSSTSLRSISQNPRSFLVTDAPSNPNLSNQNKSSTKFRFPSEIEINMDKLNSDTIHKKSYADLVRKQPKEKITKAVQDFERYMMTPISGTPKCYGDFESGSKLKNTLQALKLPPLVNHSQKIEATVDNINDELQKYKYLNKIVEVDGFYDKSHDLKVSMLSYTMRSPHTLPRSLGINKSLINDKRKINISSQFIGDKYSEMASEALRHEDLEKVESVKLKDNNLTSSSLSKIVQSLPRNIQKLNLAENFKLGKEGILHLAPALQQKKYIYLSVVNLENTNLQDEGAQLIVQSLINSTNVQVLNLSRNSITDAIGPALKQFLEVSDSLSELYMHWNKLTSIAGCQIADALKINDNLMVLDLSFNGLGSHFGLNSKMCGKKLIESLNRQKSNMRHLDISYNNFTVEEGRIIQEAIKGNDGIIGFHFEGNCNDMFYVDSRGFLIERKLGEEIKEQLHLKKKRIQGVKFLGQNKIQNDLMNVVDNCWICDGWTELQFAVEGVGECTFLHFDFEGYRPICMDKQSDGKFTLIKMCPPRKKIRFFFTDPTSLVAFTTEGYQKEKQLNIHNNAVAFKTYQQTLEGSLANIPNVEEDNEQELKKSKVLNNSSSQKKIPTSTSIANNERSTSKSRFGQSSQKKIQQKDTKPKNDNKKEFSDTMNQLVYNEKTGKYTITYQDGTPVDYEMPIYFNVYKTDINKSVFSKYKDVQILSYPRVPEKVVQLSAKSEWVVEKSIFKDYIKDNEDLIDKCFEFDFSQSRIAKVVTDKDDLAKVKSILKENYRKIKRNYKLYSSYASGEIFCIAQNILSQFAIKCGIIDNKFSFADLDYNIIATSSVQKTNNYLNPDKVLIRYKFMEIFVRIAGDKYIKYGKCKKYSEALIELFSDSVLQEQLDQADDAQEWRYTKFWNEGCDIIFKQNMDLIKSLWNQFADSRKTEKRSFMNYKTMNISEFRDFINHFEFIDTSFNERDINMVFNMSMQTCIDEISSDKHLLMNFNEFLESIARIAEIRVFKEEEKEDANNQSEEEEEEENNDDEDERNSNQISEEGDNNEDFENSNNNQSEKDSSRYNSKRNSFEQPQQQQQSSLAYIQDNTSENEDNQEEEEQPKQGKSVMFFKQKTIDIDQVKKSMTKLNQVNSSSRQNTPSKQRDNKYKSSNSLRGSQIDLDNQENNDDEEETQTKTKTKIRFKDSQVELNSKTNNIDLDFQRRQERKLIKQVPLKFKLFQLISYILKKQAERAKVFKLVISQLKFLYFLHYIQKGDKKSQIYKKQQSLIDLKNSIISVERSKDGNGYIRRIEGNRLFQRATDKLQVEDQQTKK</sequence>
<accession>I7MD76</accession>
<dbReference type="Pfam" id="PF13516">
    <property type="entry name" value="LRR_6"/>
    <property type="match status" value="1"/>
</dbReference>
<feature type="compositionally biased region" description="Polar residues" evidence="1">
    <location>
        <begin position="1143"/>
        <end position="1152"/>
    </location>
</feature>
<feature type="compositionally biased region" description="Acidic residues" evidence="1">
    <location>
        <begin position="1225"/>
        <end position="1235"/>
    </location>
</feature>
<feature type="compositionally biased region" description="Acidic residues" evidence="1">
    <location>
        <begin position="1153"/>
        <end position="1163"/>
    </location>
</feature>
<evidence type="ECO:0000313" key="3">
    <source>
        <dbReference type="Proteomes" id="UP000009168"/>
    </source>
</evidence>
<dbReference type="InParanoid" id="I7MD76"/>
<dbReference type="PANTHER" id="PTHR24114:SF2">
    <property type="entry name" value="F-BOX DOMAIN-CONTAINING PROTEIN-RELATED"/>
    <property type="match status" value="1"/>
</dbReference>
<feature type="compositionally biased region" description="Acidic residues" evidence="1">
    <location>
        <begin position="1082"/>
        <end position="1096"/>
    </location>
</feature>
<dbReference type="KEGG" id="tet:TTHERM_00420430"/>
<feature type="compositionally biased region" description="Basic and acidic residues" evidence="1">
    <location>
        <begin position="701"/>
        <end position="716"/>
    </location>
</feature>
<feature type="compositionally biased region" description="Polar residues" evidence="1">
    <location>
        <begin position="1189"/>
        <end position="1204"/>
    </location>
</feature>
<feature type="region of interest" description="Disordered" evidence="1">
    <location>
        <begin position="656"/>
        <end position="717"/>
    </location>
</feature>
<dbReference type="RefSeq" id="XP_001033298.2">
    <property type="nucleotide sequence ID" value="XM_001033298.2"/>
</dbReference>
<feature type="region of interest" description="Disordered" evidence="1">
    <location>
        <begin position="1188"/>
        <end position="1243"/>
    </location>
</feature>
<dbReference type="EMBL" id="GG662536">
    <property type="protein sequence ID" value="EAR85635.2"/>
    <property type="molecule type" value="Genomic_DNA"/>
</dbReference>
<dbReference type="Gene3D" id="3.80.10.10">
    <property type="entry name" value="Ribonuclease Inhibitor"/>
    <property type="match status" value="1"/>
</dbReference>
<feature type="compositionally biased region" description="Polar residues" evidence="1">
    <location>
        <begin position="674"/>
        <end position="699"/>
    </location>
</feature>
<gene>
    <name evidence="2" type="ORF">TTHERM_00420430</name>
</gene>
<dbReference type="InterPro" id="IPR032675">
    <property type="entry name" value="LRR_dom_sf"/>
</dbReference>
<organism evidence="2 3">
    <name type="scientific">Tetrahymena thermophila (strain SB210)</name>
    <dbReference type="NCBI Taxonomy" id="312017"/>
    <lineage>
        <taxon>Eukaryota</taxon>
        <taxon>Sar</taxon>
        <taxon>Alveolata</taxon>
        <taxon>Ciliophora</taxon>
        <taxon>Intramacronucleata</taxon>
        <taxon>Oligohymenophorea</taxon>
        <taxon>Hymenostomatida</taxon>
        <taxon>Tetrahymenina</taxon>
        <taxon>Tetrahymenidae</taxon>
        <taxon>Tetrahymena</taxon>
    </lineage>
</organism>
<dbReference type="eggNOG" id="KOG4308">
    <property type="taxonomic scope" value="Eukaryota"/>
</dbReference>
<proteinExistence type="predicted"/>
<keyword evidence="3" id="KW-1185">Reference proteome</keyword>